<feature type="modified residue" description="4-aspartylphosphate" evidence="2">
    <location>
        <position position="86"/>
    </location>
</feature>
<evidence type="ECO:0000313" key="4">
    <source>
        <dbReference type="EMBL" id="GAX60347.1"/>
    </source>
</evidence>
<reference evidence="5" key="1">
    <citation type="journal article" date="2017" name="Environ. Microbiol. Rep.">
        <title>Genetic Diversity of Marine Anaerobic Ammonium-Oxidizing Bacteria as Revealed by Genomic and Proteomic Analyses of 'Candidatus Scalindua japonica'.</title>
        <authorList>
            <person name="Oshiki M."/>
            <person name="Mizuto K."/>
            <person name="Kimura Z."/>
            <person name="Kindaichi T."/>
            <person name="Satoh H."/>
            <person name="Okabe S."/>
        </authorList>
    </citation>
    <scope>NUCLEOTIDE SEQUENCE [LARGE SCALE GENOMIC DNA]</scope>
    <source>
        <strain evidence="5">husup-a2</strain>
    </source>
</reference>
<protein>
    <submittedName>
        <fullName evidence="4">Two-component response regulator</fullName>
    </submittedName>
</protein>
<name>A0A286TWS4_9BACT</name>
<dbReference type="Gene3D" id="3.40.50.2300">
    <property type="match status" value="1"/>
</dbReference>
<evidence type="ECO:0000256" key="2">
    <source>
        <dbReference type="PROSITE-ProRule" id="PRU00169"/>
    </source>
</evidence>
<evidence type="ECO:0000259" key="3">
    <source>
        <dbReference type="PROSITE" id="PS50110"/>
    </source>
</evidence>
<evidence type="ECO:0000256" key="1">
    <source>
        <dbReference type="ARBA" id="ARBA00022553"/>
    </source>
</evidence>
<dbReference type="PANTHER" id="PTHR44591">
    <property type="entry name" value="STRESS RESPONSE REGULATOR PROTEIN 1"/>
    <property type="match status" value="1"/>
</dbReference>
<proteinExistence type="predicted"/>
<gene>
    <name evidence="4" type="ORF">SCALIN_C10_0107</name>
</gene>
<dbReference type="InterPro" id="IPR001789">
    <property type="entry name" value="Sig_transdc_resp-reg_receiver"/>
</dbReference>
<dbReference type="OrthoDB" id="283237at2"/>
<dbReference type="Proteomes" id="UP000218542">
    <property type="component" value="Unassembled WGS sequence"/>
</dbReference>
<organism evidence="4 5">
    <name type="scientific">Candidatus Scalindua japonica</name>
    <dbReference type="NCBI Taxonomy" id="1284222"/>
    <lineage>
        <taxon>Bacteria</taxon>
        <taxon>Pseudomonadati</taxon>
        <taxon>Planctomycetota</taxon>
        <taxon>Candidatus Brocadiia</taxon>
        <taxon>Candidatus Brocadiales</taxon>
        <taxon>Candidatus Scalinduaceae</taxon>
        <taxon>Candidatus Scalindua</taxon>
    </lineage>
</organism>
<dbReference type="InterPro" id="IPR050595">
    <property type="entry name" value="Bact_response_regulator"/>
</dbReference>
<comment type="caution">
    <text evidence="4">The sequence shown here is derived from an EMBL/GenBank/DDBJ whole genome shotgun (WGS) entry which is preliminary data.</text>
</comment>
<dbReference type="InterPro" id="IPR011006">
    <property type="entry name" value="CheY-like_superfamily"/>
</dbReference>
<feature type="domain" description="Response regulatory" evidence="3">
    <location>
        <begin position="37"/>
        <end position="154"/>
    </location>
</feature>
<dbReference type="PANTHER" id="PTHR44591:SF3">
    <property type="entry name" value="RESPONSE REGULATORY DOMAIN-CONTAINING PROTEIN"/>
    <property type="match status" value="1"/>
</dbReference>
<dbReference type="EMBL" id="BAOS01000010">
    <property type="protein sequence ID" value="GAX60347.1"/>
    <property type="molecule type" value="Genomic_DNA"/>
</dbReference>
<dbReference type="PROSITE" id="PS50110">
    <property type="entry name" value="RESPONSE_REGULATORY"/>
    <property type="match status" value="1"/>
</dbReference>
<sequence length="154" mass="18017">MIDFSILMHDLFGPAEIYCHKTFIYCRYVEYWIVSKKILIVEYDVSFHTLYELILDDTDYRIIHAYDENDALAKVEEENPDLIILDILLDMITGDTFFLFLKNIPKYADIPVIIASNYPRQKYKSLKEIDPTLVILDKTAINETLITEINAKIG</sequence>
<dbReference type="Pfam" id="PF00072">
    <property type="entry name" value="Response_reg"/>
    <property type="match status" value="1"/>
</dbReference>
<keyword evidence="1 2" id="KW-0597">Phosphoprotein</keyword>
<keyword evidence="5" id="KW-1185">Reference proteome</keyword>
<dbReference type="AlphaFoldDB" id="A0A286TWS4"/>
<accession>A0A286TWS4</accession>
<evidence type="ECO:0000313" key="5">
    <source>
        <dbReference type="Proteomes" id="UP000218542"/>
    </source>
</evidence>
<dbReference type="GO" id="GO:0000160">
    <property type="term" value="P:phosphorelay signal transduction system"/>
    <property type="evidence" value="ECO:0007669"/>
    <property type="project" value="InterPro"/>
</dbReference>
<dbReference type="SUPFAM" id="SSF52172">
    <property type="entry name" value="CheY-like"/>
    <property type="match status" value="1"/>
</dbReference>